<dbReference type="Proteomes" id="UP000824037">
    <property type="component" value="Unassembled WGS sequence"/>
</dbReference>
<proteinExistence type="predicted"/>
<protein>
    <submittedName>
        <fullName evidence="1">Uncharacterized protein</fullName>
    </submittedName>
</protein>
<name>A0A9D2J6K9_9MICO</name>
<dbReference type="Gene3D" id="3.40.50.1010">
    <property type="entry name" value="5'-nuclease"/>
    <property type="match status" value="1"/>
</dbReference>
<organism evidence="1 2">
    <name type="scientific">Candidatus Ruania gallistercoris</name>
    <dbReference type="NCBI Taxonomy" id="2838746"/>
    <lineage>
        <taxon>Bacteria</taxon>
        <taxon>Bacillati</taxon>
        <taxon>Actinomycetota</taxon>
        <taxon>Actinomycetes</taxon>
        <taxon>Micrococcales</taxon>
        <taxon>Ruaniaceae</taxon>
        <taxon>Ruania</taxon>
    </lineage>
</organism>
<dbReference type="EMBL" id="DXBY01000301">
    <property type="protein sequence ID" value="HIZ37539.1"/>
    <property type="molecule type" value="Genomic_DNA"/>
</dbReference>
<evidence type="ECO:0000313" key="2">
    <source>
        <dbReference type="Proteomes" id="UP000824037"/>
    </source>
</evidence>
<reference evidence="1" key="2">
    <citation type="submission" date="2021-04" db="EMBL/GenBank/DDBJ databases">
        <authorList>
            <person name="Gilroy R."/>
        </authorList>
    </citation>
    <scope>NUCLEOTIDE SEQUENCE</scope>
    <source>
        <strain evidence="1">ChiGjej4B4-7305</strain>
    </source>
</reference>
<evidence type="ECO:0000313" key="1">
    <source>
        <dbReference type="EMBL" id="HIZ37539.1"/>
    </source>
</evidence>
<sequence>MRIVLDASAGVNAVLAGYRGARVLDAMSGGEVWAPSLVDSEVLSALARLERAAAITGAEVTRAPVGNVEIQLIE</sequence>
<reference evidence="1" key="1">
    <citation type="journal article" date="2021" name="PeerJ">
        <title>Extensive microbial diversity within the chicken gut microbiome revealed by metagenomics and culture.</title>
        <authorList>
            <person name="Gilroy R."/>
            <person name="Ravi A."/>
            <person name="Getino M."/>
            <person name="Pursley I."/>
            <person name="Horton D.L."/>
            <person name="Alikhan N.F."/>
            <person name="Baker D."/>
            <person name="Gharbi K."/>
            <person name="Hall N."/>
            <person name="Watson M."/>
            <person name="Adriaenssens E.M."/>
            <person name="Foster-Nyarko E."/>
            <person name="Jarju S."/>
            <person name="Secka A."/>
            <person name="Antonio M."/>
            <person name="Oren A."/>
            <person name="Chaudhuri R.R."/>
            <person name="La Ragione R."/>
            <person name="Hildebrand F."/>
            <person name="Pallen M.J."/>
        </authorList>
    </citation>
    <scope>NUCLEOTIDE SEQUENCE</scope>
    <source>
        <strain evidence="1">ChiGjej4B4-7305</strain>
    </source>
</reference>
<comment type="caution">
    <text evidence="1">The sequence shown here is derived from an EMBL/GenBank/DDBJ whole genome shotgun (WGS) entry which is preliminary data.</text>
</comment>
<dbReference type="AlphaFoldDB" id="A0A9D2J6K9"/>
<accession>A0A9D2J6K9</accession>
<gene>
    <name evidence="1" type="ORF">H9815_17315</name>
</gene>